<feature type="region of interest" description="Disordered" evidence="1">
    <location>
        <begin position="310"/>
        <end position="344"/>
    </location>
</feature>
<dbReference type="Gene3D" id="3.40.50.300">
    <property type="entry name" value="P-loop containing nucleotide triphosphate hydrolases"/>
    <property type="match status" value="1"/>
</dbReference>
<evidence type="ECO:0000259" key="2">
    <source>
        <dbReference type="Pfam" id="PF03976"/>
    </source>
</evidence>
<evidence type="ECO:0000313" key="3">
    <source>
        <dbReference type="EMBL" id="AKB55072.1"/>
    </source>
</evidence>
<accession>A0A0E3QUX9</accession>
<dbReference type="EMBL" id="CP009528">
    <property type="protein sequence ID" value="AKB55072.1"/>
    <property type="molecule type" value="Genomic_DNA"/>
</dbReference>
<dbReference type="PATRIC" id="fig|1434108.4.peg.2642"/>
<dbReference type="SUPFAM" id="SSF52540">
    <property type="entry name" value="P-loop containing nucleoside triphosphate hydrolases"/>
    <property type="match status" value="1"/>
</dbReference>
<keyword evidence="4" id="KW-1185">Reference proteome</keyword>
<dbReference type="PANTHER" id="PTHR34383">
    <property type="entry name" value="POLYPHOSPHATE:AMP PHOSPHOTRANSFERASE-RELATED"/>
    <property type="match status" value="1"/>
</dbReference>
<dbReference type="HOGENOM" id="CLU_048699_1_0_2"/>
<sequence length="344" mass="39740">MANIIEELLDVLMVPPDKKIDLKKDYDPGFTGKWMKKEEAEKTLAEGIQILSEMQDKLWAQNQYAVLIILQALDAAGKDGTIKHVMSGVNPQGVDVHSFKVPSSEELDHDYLWRNFKALPSRGRIGIFNRSYYEEVLVVRVHPEFLANQQLPPDLKDEHIWSRRFEEINNFEKYLVNNGIIVVKFFLYVSKDVQKERFLERTLMPEKNWKFSAADIKERAFWDDYIAAYEDMFNHTSTEWAPWYIVPADHKWFTRLAVGAVLYNTMKNLNLDYPTVSEEQKQALLVATEELEREDGGVKDKAVLKAEEKAAADHEVTAASSAVTEDEVKKRGKKEGKKKGKKKR</sequence>
<reference evidence="3 4" key="1">
    <citation type="submission" date="2014-07" db="EMBL/GenBank/DDBJ databases">
        <title>Methanogenic archaea and the global carbon cycle.</title>
        <authorList>
            <person name="Henriksen J.R."/>
            <person name="Luke J."/>
            <person name="Reinhart S."/>
            <person name="Benedict M.N."/>
            <person name="Youngblut N.D."/>
            <person name="Metcalf M.E."/>
            <person name="Whitaker R.J."/>
            <person name="Metcalf W.W."/>
        </authorList>
    </citation>
    <scope>NUCLEOTIDE SEQUENCE [LARGE SCALE GENOMIC DNA]</scope>
    <source>
        <strain evidence="3 4">MS</strain>
    </source>
</reference>
<dbReference type="Pfam" id="PF03976">
    <property type="entry name" value="PPK2"/>
    <property type="match status" value="1"/>
</dbReference>
<dbReference type="KEGG" id="mby:MSBRM_2074"/>
<protein>
    <recommendedName>
        <fullName evidence="2">Polyphosphate kinase-2-related domain-containing protein</fullName>
    </recommendedName>
</protein>
<dbReference type="GeneID" id="24845327"/>
<feature type="domain" description="Polyphosphate kinase-2-related" evidence="2">
    <location>
        <begin position="36"/>
        <end position="268"/>
    </location>
</feature>
<dbReference type="InterPro" id="IPR027417">
    <property type="entry name" value="P-loop_NTPase"/>
</dbReference>
<dbReference type="InterPro" id="IPR022488">
    <property type="entry name" value="PPK2-related"/>
</dbReference>
<evidence type="ECO:0000256" key="1">
    <source>
        <dbReference type="SAM" id="MobiDB-lite"/>
    </source>
</evidence>
<dbReference type="STRING" id="1434108.MSBRM_2074"/>
<dbReference type="AlphaFoldDB" id="A0A0E3QUX9"/>
<proteinExistence type="predicted"/>
<gene>
    <name evidence="3" type="ORF">MSBRM_2074</name>
</gene>
<dbReference type="GO" id="GO:0016776">
    <property type="term" value="F:phosphotransferase activity, phosphate group as acceptor"/>
    <property type="evidence" value="ECO:0007669"/>
    <property type="project" value="InterPro"/>
</dbReference>
<dbReference type="GO" id="GO:0006797">
    <property type="term" value="P:polyphosphate metabolic process"/>
    <property type="evidence" value="ECO:0007669"/>
    <property type="project" value="InterPro"/>
</dbReference>
<evidence type="ECO:0000313" key="4">
    <source>
        <dbReference type="Proteomes" id="UP000033033"/>
    </source>
</evidence>
<dbReference type="PANTHER" id="PTHR34383:SF3">
    <property type="entry name" value="POLYPHOSPHATE:AMP PHOSPHOTRANSFERASE"/>
    <property type="match status" value="1"/>
</dbReference>
<feature type="compositionally biased region" description="Basic residues" evidence="1">
    <location>
        <begin position="330"/>
        <end position="344"/>
    </location>
</feature>
<dbReference type="RefSeq" id="WP_048116948.1">
    <property type="nucleotide sequence ID" value="NZ_CP009528.1"/>
</dbReference>
<dbReference type="NCBIfam" id="TIGR03709">
    <property type="entry name" value="PPK2_rel_1"/>
    <property type="match status" value="1"/>
</dbReference>
<dbReference type="InterPro" id="IPR022300">
    <property type="entry name" value="PPK2-rel_1"/>
</dbReference>
<organism evidence="3 4">
    <name type="scientific">Methanosarcina barkeri MS</name>
    <dbReference type="NCBI Taxonomy" id="1434108"/>
    <lineage>
        <taxon>Archaea</taxon>
        <taxon>Methanobacteriati</taxon>
        <taxon>Methanobacteriota</taxon>
        <taxon>Stenosarchaea group</taxon>
        <taxon>Methanomicrobia</taxon>
        <taxon>Methanosarcinales</taxon>
        <taxon>Methanosarcinaceae</taxon>
        <taxon>Methanosarcina</taxon>
    </lineage>
</organism>
<name>A0A0E3QUX9_METBA</name>
<dbReference type="Proteomes" id="UP000033033">
    <property type="component" value="Chromosome"/>
</dbReference>